<dbReference type="STRING" id="1424661.SAMN05216281_106164"/>
<dbReference type="PRINTS" id="PR00455">
    <property type="entry name" value="HTHTETR"/>
</dbReference>
<keyword evidence="1" id="KW-0805">Transcription regulation</keyword>
<reference evidence="4 5" key="1">
    <citation type="submission" date="2019-03" db="EMBL/GenBank/DDBJ databases">
        <title>Genomics of glacier-inhabiting Cryobacterium strains.</title>
        <authorList>
            <person name="Liu Q."/>
            <person name="Xin Y.-H."/>
        </authorList>
    </citation>
    <scope>NUCLEOTIDE SEQUENCE [LARGE SCALE GENOMIC DNA]</scope>
    <source>
        <strain evidence="4 5">Hh15</strain>
    </source>
</reference>
<dbReference type="InterPro" id="IPR023772">
    <property type="entry name" value="DNA-bd_HTH_TetR-type_CS"/>
</dbReference>
<dbReference type="InterPro" id="IPR001647">
    <property type="entry name" value="HTH_TetR"/>
</dbReference>
<name>A0A1H8FTU2_9MICO</name>
<dbReference type="InterPro" id="IPR036271">
    <property type="entry name" value="Tet_transcr_reg_TetR-rel_C_sf"/>
</dbReference>
<evidence type="ECO:0000313" key="4">
    <source>
        <dbReference type="EMBL" id="TFB93475.1"/>
    </source>
</evidence>
<dbReference type="Proteomes" id="UP000297654">
    <property type="component" value="Unassembled WGS sequence"/>
</dbReference>
<dbReference type="EMBL" id="SOFF01000012">
    <property type="protein sequence ID" value="TFB93475.1"/>
    <property type="molecule type" value="Genomic_DNA"/>
</dbReference>
<dbReference type="GO" id="GO:0003700">
    <property type="term" value="F:DNA-binding transcription factor activity"/>
    <property type="evidence" value="ECO:0007669"/>
    <property type="project" value="TreeGrafter"/>
</dbReference>
<dbReference type="Gene3D" id="1.10.357.10">
    <property type="entry name" value="Tetracycline Repressor, domain 2"/>
    <property type="match status" value="1"/>
</dbReference>
<dbReference type="Pfam" id="PF21935">
    <property type="entry name" value="TetR_C_45"/>
    <property type="match status" value="1"/>
</dbReference>
<evidence type="ECO:0000256" key="1">
    <source>
        <dbReference type="ARBA" id="ARBA00023015"/>
    </source>
</evidence>
<keyword evidence="5" id="KW-1185">Reference proteome</keyword>
<dbReference type="PROSITE" id="PS50977">
    <property type="entry name" value="HTH_TETR_2"/>
    <property type="match status" value="1"/>
</dbReference>
<dbReference type="PANTHER" id="PTHR30055:SF234">
    <property type="entry name" value="HTH-TYPE TRANSCRIPTIONAL REGULATOR BETI"/>
    <property type="match status" value="1"/>
</dbReference>
<dbReference type="InterPro" id="IPR009057">
    <property type="entry name" value="Homeodomain-like_sf"/>
</dbReference>
<dbReference type="PROSITE" id="PS01081">
    <property type="entry name" value="HTH_TETR_1"/>
    <property type="match status" value="1"/>
</dbReference>
<keyword evidence="3" id="KW-0804">Transcription</keyword>
<evidence type="ECO:0000313" key="5">
    <source>
        <dbReference type="Proteomes" id="UP000297654"/>
    </source>
</evidence>
<dbReference type="SUPFAM" id="SSF48498">
    <property type="entry name" value="Tetracyclin repressor-like, C-terminal domain"/>
    <property type="match status" value="1"/>
</dbReference>
<evidence type="ECO:0000256" key="2">
    <source>
        <dbReference type="ARBA" id="ARBA00023125"/>
    </source>
</evidence>
<dbReference type="OrthoDB" id="3237195at2"/>
<dbReference type="InterPro" id="IPR054126">
    <property type="entry name" value="CprB_TetR_C"/>
</dbReference>
<dbReference type="Pfam" id="PF00440">
    <property type="entry name" value="TetR_N"/>
    <property type="match status" value="1"/>
</dbReference>
<organism evidence="4 5">
    <name type="scientific">Cryobacterium luteum</name>
    <dbReference type="NCBI Taxonomy" id="1424661"/>
    <lineage>
        <taxon>Bacteria</taxon>
        <taxon>Bacillati</taxon>
        <taxon>Actinomycetota</taxon>
        <taxon>Actinomycetes</taxon>
        <taxon>Micrococcales</taxon>
        <taxon>Microbacteriaceae</taxon>
        <taxon>Cryobacterium</taxon>
    </lineage>
</organism>
<comment type="caution">
    <text evidence="4">The sequence shown here is derived from an EMBL/GenBank/DDBJ whole genome shotgun (WGS) entry which is preliminary data.</text>
</comment>
<dbReference type="GO" id="GO:0000976">
    <property type="term" value="F:transcription cis-regulatory region binding"/>
    <property type="evidence" value="ECO:0007669"/>
    <property type="project" value="TreeGrafter"/>
</dbReference>
<dbReference type="AlphaFoldDB" id="A0A1H8FTU2"/>
<accession>A0A1H8FTU2</accession>
<dbReference type="NCBIfam" id="NF041196">
    <property type="entry name" value="ScbR_bind_reg"/>
    <property type="match status" value="1"/>
</dbReference>
<gene>
    <name evidence="4" type="ORF">E3O10_04220</name>
</gene>
<evidence type="ECO:0000256" key="3">
    <source>
        <dbReference type="ARBA" id="ARBA00023163"/>
    </source>
</evidence>
<keyword evidence="2" id="KW-0238">DNA-binding</keyword>
<dbReference type="InterPro" id="IPR047923">
    <property type="entry name" value="ArpA-like"/>
</dbReference>
<dbReference type="RefSeq" id="WP_134360189.1">
    <property type="nucleotide sequence ID" value="NZ_FOCN01000006.1"/>
</dbReference>
<protein>
    <submittedName>
        <fullName evidence="4">TetR/AcrR family transcriptional regulator</fullName>
    </submittedName>
</protein>
<sequence>MQQQARAIETRAAIIRGAAAAFEQRGYGSTSLAQVSAAAGVTKGALYFHFDSKEALAVAIIDAQHEQSVGAGQLLLENDVPGLRALISMSYELARQLRDDLIVSAGVRLTIEAANFSTPVSAPYLDWMVTCEEFLRRGITAGDVTPTLDVCAAAAFFTAAFTGVQVVSDVLTGRSDIDQRLTEMWAMLLPGLVAAERWPELRNLAAEVQRERAAALALD</sequence>
<dbReference type="PANTHER" id="PTHR30055">
    <property type="entry name" value="HTH-TYPE TRANSCRIPTIONAL REGULATOR RUTR"/>
    <property type="match status" value="1"/>
</dbReference>
<dbReference type="InterPro" id="IPR050109">
    <property type="entry name" value="HTH-type_TetR-like_transc_reg"/>
</dbReference>
<dbReference type="SUPFAM" id="SSF46689">
    <property type="entry name" value="Homeodomain-like"/>
    <property type="match status" value="1"/>
</dbReference>
<proteinExistence type="predicted"/>